<dbReference type="PANTHER" id="PTHR24078">
    <property type="entry name" value="DNAJ HOMOLOG SUBFAMILY C MEMBER"/>
    <property type="match status" value="1"/>
</dbReference>
<evidence type="ECO:0000313" key="2">
    <source>
        <dbReference type="Proteomes" id="UP001314263"/>
    </source>
</evidence>
<organism evidence="1 2">
    <name type="scientific">Coccomyxa viridis</name>
    <dbReference type="NCBI Taxonomy" id="1274662"/>
    <lineage>
        <taxon>Eukaryota</taxon>
        <taxon>Viridiplantae</taxon>
        <taxon>Chlorophyta</taxon>
        <taxon>core chlorophytes</taxon>
        <taxon>Trebouxiophyceae</taxon>
        <taxon>Trebouxiophyceae incertae sedis</taxon>
        <taxon>Coccomyxaceae</taxon>
        <taxon>Coccomyxa</taxon>
    </lineage>
</organism>
<dbReference type="Gene3D" id="2.60.260.20">
    <property type="entry name" value="Urease metallochaperone UreE, N-terminal domain"/>
    <property type="match status" value="1"/>
</dbReference>
<dbReference type="SUPFAM" id="SSF49493">
    <property type="entry name" value="HSP40/DnaJ peptide-binding domain"/>
    <property type="match status" value="1"/>
</dbReference>
<dbReference type="EMBL" id="CAUYUE010000005">
    <property type="protein sequence ID" value="CAK0776387.1"/>
    <property type="molecule type" value="Genomic_DNA"/>
</dbReference>
<dbReference type="SMART" id="SM00271">
    <property type="entry name" value="DnaJ"/>
    <property type="match status" value="1"/>
</dbReference>
<dbReference type="Pfam" id="PF01556">
    <property type="entry name" value="DnaJ_C"/>
    <property type="match status" value="1"/>
</dbReference>
<dbReference type="Gene3D" id="1.10.287.110">
    <property type="entry name" value="DnaJ domain"/>
    <property type="match status" value="1"/>
</dbReference>
<dbReference type="Pfam" id="PF00226">
    <property type="entry name" value="DnaJ"/>
    <property type="match status" value="1"/>
</dbReference>
<protein>
    <submittedName>
        <fullName evidence="1">Uncharacterized protein</fullName>
    </submittedName>
</protein>
<reference evidence="1 2" key="1">
    <citation type="submission" date="2023-10" db="EMBL/GenBank/DDBJ databases">
        <authorList>
            <person name="Maclean D."/>
            <person name="Macfadyen A."/>
        </authorList>
    </citation>
    <scope>NUCLEOTIDE SEQUENCE [LARGE SCALE GENOMIC DNA]</scope>
</reference>
<dbReference type="CDD" id="cd06257">
    <property type="entry name" value="DnaJ"/>
    <property type="match status" value="1"/>
</dbReference>
<dbReference type="PANTHER" id="PTHR24078:SF562">
    <property type="entry name" value="DNAJ DOMAIN CONTAINING PROTEIN"/>
    <property type="match status" value="1"/>
</dbReference>
<dbReference type="GO" id="GO:0051082">
    <property type="term" value="F:unfolded protein binding"/>
    <property type="evidence" value="ECO:0007669"/>
    <property type="project" value="InterPro"/>
</dbReference>
<sequence length="238" mass="26260">MQWFDLPPGASQEEIRREYKRLAKLHHPDRSVPRDRSRATREFQDISNAYTRLMESNPHCPSLPHDFFEDIKSACFSRFPSPTVAGLLCTLEELYRGGSKGFEWIAPGSGPQHIQVFLPQGTRHATKLLVPGAVGAAGSIKSDLVLIVIQTRHPVFDRRADNLYTSMKVPRDEALGGWTRSITLLDGSLLHVEHGPTSDTQARVVIPGAGMPSDPPHRRGDLIVVFDVVPAGINPSGT</sequence>
<name>A0AAV1I4J8_9CHLO</name>
<dbReference type="GO" id="GO:0051087">
    <property type="term" value="F:protein-folding chaperone binding"/>
    <property type="evidence" value="ECO:0007669"/>
    <property type="project" value="TreeGrafter"/>
</dbReference>
<dbReference type="GO" id="GO:0005829">
    <property type="term" value="C:cytosol"/>
    <property type="evidence" value="ECO:0007669"/>
    <property type="project" value="TreeGrafter"/>
</dbReference>
<comment type="caution">
    <text evidence="1">The sequence shown here is derived from an EMBL/GenBank/DDBJ whole genome shotgun (WGS) entry which is preliminary data.</text>
</comment>
<keyword evidence="2" id="KW-1185">Reference proteome</keyword>
<dbReference type="InterPro" id="IPR008971">
    <property type="entry name" value="HSP40/DnaJ_pept-bd"/>
</dbReference>
<proteinExistence type="predicted"/>
<dbReference type="Proteomes" id="UP001314263">
    <property type="component" value="Unassembled WGS sequence"/>
</dbReference>
<dbReference type="InterPro" id="IPR002939">
    <property type="entry name" value="DnaJ_C"/>
</dbReference>
<accession>A0AAV1I4J8</accession>
<dbReference type="SUPFAM" id="SSF46565">
    <property type="entry name" value="Chaperone J-domain"/>
    <property type="match status" value="1"/>
</dbReference>
<dbReference type="InterPro" id="IPR036869">
    <property type="entry name" value="J_dom_sf"/>
</dbReference>
<dbReference type="PRINTS" id="PR00625">
    <property type="entry name" value="JDOMAIN"/>
</dbReference>
<gene>
    <name evidence="1" type="ORF">CVIRNUC_004372</name>
</gene>
<dbReference type="AlphaFoldDB" id="A0AAV1I4J8"/>
<evidence type="ECO:0000313" key="1">
    <source>
        <dbReference type="EMBL" id="CAK0776387.1"/>
    </source>
</evidence>
<dbReference type="PROSITE" id="PS50076">
    <property type="entry name" value="DNAJ_2"/>
    <property type="match status" value="1"/>
</dbReference>
<dbReference type="InterPro" id="IPR051339">
    <property type="entry name" value="DnaJ_subfamily_B"/>
</dbReference>
<dbReference type="GO" id="GO:0006457">
    <property type="term" value="P:protein folding"/>
    <property type="evidence" value="ECO:0007669"/>
    <property type="project" value="InterPro"/>
</dbReference>
<dbReference type="InterPro" id="IPR001623">
    <property type="entry name" value="DnaJ_domain"/>
</dbReference>
<dbReference type="CDD" id="cd10747">
    <property type="entry name" value="DnaJ_C"/>
    <property type="match status" value="1"/>
</dbReference>